<evidence type="ECO:0000313" key="3">
    <source>
        <dbReference type="EMBL" id="MFC3050841.1"/>
    </source>
</evidence>
<keyword evidence="4" id="KW-1185">Reference proteome</keyword>
<evidence type="ECO:0000256" key="1">
    <source>
        <dbReference type="SAM" id="MobiDB-lite"/>
    </source>
</evidence>
<accession>A0ABV7D1I5</accession>
<organism evidence="3 4">
    <name type="scientific">Kordiimonas pumila</name>
    <dbReference type="NCBI Taxonomy" id="2161677"/>
    <lineage>
        <taxon>Bacteria</taxon>
        <taxon>Pseudomonadati</taxon>
        <taxon>Pseudomonadota</taxon>
        <taxon>Alphaproteobacteria</taxon>
        <taxon>Kordiimonadales</taxon>
        <taxon>Kordiimonadaceae</taxon>
        <taxon>Kordiimonas</taxon>
    </lineage>
</organism>
<dbReference type="InterPro" id="IPR001279">
    <property type="entry name" value="Metallo-B-lactamas"/>
</dbReference>
<dbReference type="Pfam" id="PF21221">
    <property type="entry name" value="B_lactamase-like_C"/>
    <property type="match status" value="1"/>
</dbReference>
<dbReference type="InterPro" id="IPR036866">
    <property type="entry name" value="RibonucZ/Hydroxyglut_hydro"/>
</dbReference>
<dbReference type="InterPro" id="IPR036388">
    <property type="entry name" value="WH-like_DNA-bd_sf"/>
</dbReference>
<reference evidence="4" key="1">
    <citation type="journal article" date="2019" name="Int. J. Syst. Evol. Microbiol.">
        <title>The Global Catalogue of Microorganisms (GCM) 10K type strain sequencing project: providing services to taxonomists for standard genome sequencing and annotation.</title>
        <authorList>
            <consortium name="The Broad Institute Genomics Platform"/>
            <consortium name="The Broad Institute Genome Sequencing Center for Infectious Disease"/>
            <person name="Wu L."/>
            <person name="Ma J."/>
        </authorList>
    </citation>
    <scope>NUCLEOTIDE SEQUENCE [LARGE SCALE GENOMIC DNA]</scope>
    <source>
        <strain evidence="4">KCTC 62164</strain>
    </source>
</reference>
<feature type="domain" description="Metallo-beta-lactamase" evidence="2">
    <location>
        <begin position="66"/>
        <end position="283"/>
    </location>
</feature>
<proteinExistence type="predicted"/>
<comment type="caution">
    <text evidence="3">The sequence shown here is derived from an EMBL/GenBank/DDBJ whole genome shotgun (WGS) entry which is preliminary data.</text>
</comment>
<dbReference type="Pfam" id="PF00753">
    <property type="entry name" value="Lactamase_B"/>
    <property type="match status" value="1"/>
</dbReference>
<feature type="region of interest" description="Disordered" evidence="1">
    <location>
        <begin position="1"/>
        <end position="25"/>
    </location>
</feature>
<gene>
    <name evidence="3" type="ORF">ACFOKA_02870</name>
</gene>
<dbReference type="EMBL" id="JBHRSL010000002">
    <property type="protein sequence ID" value="MFC3050841.1"/>
    <property type="molecule type" value="Genomic_DNA"/>
</dbReference>
<protein>
    <submittedName>
        <fullName evidence="3">MBL fold metallo-hydrolase</fullName>
    </submittedName>
</protein>
<dbReference type="InterPro" id="IPR048933">
    <property type="entry name" value="B_lactamase-like_C"/>
</dbReference>
<dbReference type="Proteomes" id="UP001595444">
    <property type="component" value="Unassembled WGS sequence"/>
</dbReference>
<dbReference type="InterPro" id="IPR050855">
    <property type="entry name" value="NDM-1-like"/>
</dbReference>
<dbReference type="Gene3D" id="1.10.10.10">
    <property type="entry name" value="Winged helix-like DNA-binding domain superfamily/Winged helix DNA-binding domain"/>
    <property type="match status" value="1"/>
</dbReference>
<dbReference type="Gene3D" id="3.60.15.10">
    <property type="entry name" value="Ribonuclease Z/Hydroxyacylglutathione hydrolase-like"/>
    <property type="match status" value="1"/>
</dbReference>
<sequence length="398" mass="44257">MKKILAPDQENPVPENTEVSDHTTSYSKGDENLSYIFNNVPQDIEIIEVSSGILWARIPLPWTLDHINVYLLDEGDGWTVIDTGAQGKRGRAMWQRLEKKVMGAKPILNVVATHMHPDHLGLAGWLVKRHGAKFYCTLGEYLMAQTLWLGAKPHMPQHDMDFLFRSGVSRKYEEMIRAAGFGRFKKGVHKLPESFQRMEEGMVLTFGGRKWSVVIGRGHSPEHACLVCLDEPLMISGDQILPDITSNVSVYAREPYANPLAHWISSLDRMKGLKGDPVVLPSHGKVFTGLQNRLETLISGHIRKLGGLHAYCDSPVTAVETFPALYRRKISGMEFFMALGEALAHIHLLESLDLMTRTIDGDVYKFQAKGAIDSVDITAAVAKLPGISLPVLDALVAE</sequence>
<evidence type="ECO:0000313" key="4">
    <source>
        <dbReference type="Proteomes" id="UP001595444"/>
    </source>
</evidence>
<name>A0ABV7D1I5_9PROT</name>
<dbReference type="RefSeq" id="WP_194212510.1">
    <property type="nucleotide sequence ID" value="NZ_CP061205.1"/>
</dbReference>
<dbReference type="SUPFAM" id="SSF56281">
    <property type="entry name" value="Metallo-hydrolase/oxidoreductase"/>
    <property type="match status" value="1"/>
</dbReference>
<dbReference type="PANTHER" id="PTHR42951">
    <property type="entry name" value="METALLO-BETA-LACTAMASE DOMAIN-CONTAINING"/>
    <property type="match status" value="1"/>
</dbReference>
<evidence type="ECO:0000259" key="2">
    <source>
        <dbReference type="SMART" id="SM00849"/>
    </source>
</evidence>
<dbReference type="SMART" id="SM00849">
    <property type="entry name" value="Lactamase_B"/>
    <property type="match status" value="1"/>
</dbReference>